<evidence type="ECO:0000313" key="2">
    <source>
        <dbReference type="Proteomes" id="UP000765845"/>
    </source>
</evidence>
<gene>
    <name evidence="1" type="ORF">HCU74_00595</name>
</gene>
<dbReference type="RefSeq" id="WP_168448458.1">
    <property type="nucleotide sequence ID" value="NZ_JAAWWK010000001.1"/>
</dbReference>
<keyword evidence="2" id="KW-1185">Reference proteome</keyword>
<sequence>MQAWFRVILDTELWMQRSWRQGSGRKSWNAWYRRQRPSLNWLYWWLLRVLTATPHKWPPRALDWRRDNNDAASAVLMPEGLIDGTLACESVSYRFSARLMSVLVRALLMWG</sequence>
<name>A0ABX1GBP1_9GAMM</name>
<organism evidence="1 2">
    <name type="scientific">Spongiibacter thalassae</name>
    <dbReference type="NCBI Taxonomy" id="2721624"/>
    <lineage>
        <taxon>Bacteria</taxon>
        <taxon>Pseudomonadati</taxon>
        <taxon>Pseudomonadota</taxon>
        <taxon>Gammaproteobacteria</taxon>
        <taxon>Cellvibrionales</taxon>
        <taxon>Spongiibacteraceae</taxon>
        <taxon>Spongiibacter</taxon>
    </lineage>
</organism>
<proteinExistence type="predicted"/>
<reference evidence="1 2" key="1">
    <citation type="submission" date="2020-04" db="EMBL/GenBank/DDBJ databases">
        <authorList>
            <person name="Yoon J."/>
        </authorList>
    </citation>
    <scope>NUCLEOTIDE SEQUENCE [LARGE SCALE GENOMIC DNA]</scope>
    <source>
        <strain evidence="1 2">KMU-166</strain>
    </source>
</reference>
<dbReference type="Proteomes" id="UP000765845">
    <property type="component" value="Unassembled WGS sequence"/>
</dbReference>
<dbReference type="EMBL" id="JAAWWK010000001">
    <property type="protein sequence ID" value="NKI15903.1"/>
    <property type="molecule type" value="Genomic_DNA"/>
</dbReference>
<comment type="caution">
    <text evidence="1">The sequence shown here is derived from an EMBL/GenBank/DDBJ whole genome shotgun (WGS) entry which is preliminary data.</text>
</comment>
<protein>
    <submittedName>
        <fullName evidence="1">Uncharacterized protein</fullName>
    </submittedName>
</protein>
<accession>A0ABX1GBP1</accession>
<evidence type="ECO:0000313" key="1">
    <source>
        <dbReference type="EMBL" id="NKI15903.1"/>
    </source>
</evidence>